<protein>
    <submittedName>
        <fullName evidence="2">Uncharacterized protein</fullName>
    </submittedName>
</protein>
<proteinExistence type="predicted"/>
<evidence type="ECO:0000313" key="3">
    <source>
        <dbReference type="Proteomes" id="UP000240760"/>
    </source>
</evidence>
<feature type="transmembrane region" description="Helical" evidence="1">
    <location>
        <begin position="32"/>
        <end position="52"/>
    </location>
</feature>
<keyword evidence="3" id="KW-1185">Reference proteome</keyword>
<accession>A0A2T4C8M7</accession>
<gene>
    <name evidence="2" type="ORF">M440DRAFT_1228140</name>
</gene>
<keyword evidence="1" id="KW-1133">Transmembrane helix</keyword>
<reference evidence="2 3" key="1">
    <citation type="submission" date="2016-07" db="EMBL/GenBank/DDBJ databases">
        <title>Multiple horizontal gene transfer events from other fungi enriched the ability of initially mycotrophic Trichoderma (Ascomycota) to feed on dead plant biomass.</title>
        <authorList>
            <consortium name="DOE Joint Genome Institute"/>
            <person name="Aerts A."/>
            <person name="Atanasova L."/>
            <person name="Chenthamara K."/>
            <person name="Zhang J."/>
            <person name="Grujic M."/>
            <person name="Henrissat B."/>
            <person name="Kuo A."/>
            <person name="Salamov A."/>
            <person name="Lipzen A."/>
            <person name="Labutti K."/>
            <person name="Barry K."/>
            <person name="Miao Y."/>
            <person name="Rahimi M.J."/>
            <person name="Shen Q."/>
            <person name="Grigoriev I.V."/>
            <person name="Kubicek C.P."/>
            <person name="Druzhinina I.S."/>
        </authorList>
    </citation>
    <scope>NUCLEOTIDE SEQUENCE [LARGE SCALE GENOMIC DNA]</scope>
    <source>
        <strain evidence="2 3">ATCC 18648</strain>
    </source>
</reference>
<keyword evidence="1" id="KW-0812">Transmembrane</keyword>
<dbReference type="AlphaFoldDB" id="A0A2T4C8M7"/>
<organism evidence="2 3">
    <name type="scientific">Trichoderma longibrachiatum ATCC 18648</name>
    <dbReference type="NCBI Taxonomy" id="983965"/>
    <lineage>
        <taxon>Eukaryota</taxon>
        <taxon>Fungi</taxon>
        <taxon>Dikarya</taxon>
        <taxon>Ascomycota</taxon>
        <taxon>Pezizomycotina</taxon>
        <taxon>Sordariomycetes</taxon>
        <taxon>Hypocreomycetidae</taxon>
        <taxon>Hypocreales</taxon>
        <taxon>Hypocreaceae</taxon>
        <taxon>Trichoderma</taxon>
    </lineage>
</organism>
<dbReference type="Proteomes" id="UP000240760">
    <property type="component" value="Unassembled WGS sequence"/>
</dbReference>
<feature type="transmembrane region" description="Helical" evidence="1">
    <location>
        <begin position="95"/>
        <end position="113"/>
    </location>
</feature>
<evidence type="ECO:0000256" key="1">
    <source>
        <dbReference type="SAM" id="Phobius"/>
    </source>
</evidence>
<name>A0A2T4C8M7_TRILO</name>
<keyword evidence="1" id="KW-0472">Membrane</keyword>
<sequence length="115" mass="14002">MSCSKTPVTYSIMMTYAFFSIHFFFFSFFSPFLFLPPSLSPSVAYFVIPYFLPRGWRWRTLRWSQTFKLCFKEEESYLSTTSRASFLPHLHRSEFRFNLFFFFFFLVHFFSFAPT</sequence>
<feature type="transmembrane region" description="Helical" evidence="1">
    <location>
        <begin position="7"/>
        <end position="26"/>
    </location>
</feature>
<evidence type="ECO:0000313" key="2">
    <source>
        <dbReference type="EMBL" id="PTB77937.1"/>
    </source>
</evidence>
<dbReference type="EMBL" id="KZ679130">
    <property type="protein sequence ID" value="PTB77937.1"/>
    <property type="molecule type" value="Genomic_DNA"/>
</dbReference>